<keyword evidence="3" id="KW-1185">Reference proteome</keyword>
<organism evidence="2 3">
    <name type="scientific">Volvox africanus</name>
    <dbReference type="NCBI Taxonomy" id="51714"/>
    <lineage>
        <taxon>Eukaryota</taxon>
        <taxon>Viridiplantae</taxon>
        <taxon>Chlorophyta</taxon>
        <taxon>core chlorophytes</taxon>
        <taxon>Chlorophyceae</taxon>
        <taxon>CS clade</taxon>
        <taxon>Chlamydomonadales</taxon>
        <taxon>Volvocaceae</taxon>
        <taxon>Volvox</taxon>
    </lineage>
</organism>
<dbReference type="Pfam" id="PF04640">
    <property type="entry name" value="PLATZ"/>
    <property type="match status" value="1"/>
</dbReference>
<comment type="caution">
    <text evidence="2">The sequence shown here is derived from an EMBL/GenBank/DDBJ whole genome shotgun (WGS) entry which is preliminary data.</text>
</comment>
<reference evidence="2" key="1">
    <citation type="journal article" date="2021" name="Proc. Natl. Acad. Sci. U.S.A.">
        <title>Three genomes in the algal genus Volvox reveal the fate of a haploid sex-determining region after a transition to homothallism.</title>
        <authorList>
            <person name="Yamamoto K."/>
            <person name="Hamaji T."/>
            <person name="Kawai-Toyooka H."/>
            <person name="Matsuzaki R."/>
            <person name="Takahashi F."/>
            <person name="Nishimura Y."/>
            <person name="Kawachi M."/>
            <person name="Noguchi H."/>
            <person name="Minakuchi Y."/>
            <person name="Umen J.G."/>
            <person name="Toyoda A."/>
            <person name="Nozaki H."/>
        </authorList>
    </citation>
    <scope>NUCLEOTIDE SEQUENCE</scope>
    <source>
        <strain evidence="2">NIES-3780</strain>
    </source>
</reference>
<sequence>MLRSAEVAQGALMSPFQVELGAFCLYDRETSEERSSEEHYNGISQPTKLTNSGSRPLGVASSACRGVARNSGVTCAPWVPSFLAATYFQPCERHRHHKKNECTFFCITCGVKPHSVCQHCMGAHAGHQVIQVRRYVYCDVVRACDISPFVDASGVQNYIINSAKVMFLNHRPHTKIGRANGVDICRTCHRHLREGYSYCSLACKVEAITKGEIAPAGAPNAGSRVAAAESAAAATVAAVLPVSCPPRSRPAGVDRAPFGVTASYSSRPRSALASVPSRSGTGDAGGTGGPFAAAAGDAFMAPGSPDVAAAAADASCGALSSDPESSEPGEDTYVFGGGGGGGGGVSSSSLAMRGPVIAIMAAAAARRRLAATRDHDWSSNGSASSKDEDDHCCDFNFENPPKRRRTSHITRRPSSSNGFFSAPHCPPPPTTTTTIPIAAPGDGSIDCDGAAADTDAAAAVTAAATLLMPFRTASGSLLPSAPAHSPPAGTSSFFGSLESTTPVIAVEVSLSRAASASVAMFSRRKQNAPQRAPSC</sequence>
<accession>A0A8J4EWE3</accession>
<feature type="region of interest" description="Disordered" evidence="1">
    <location>
        <begin position="372"/>
        <end position="439"/>
    </location>
</feature>
<feature type="compositionally biased region" description="Basic residues" evidence="1">
    <location>
        <begin position="402"/>
        <end position="411"/>
    </location>
</feature>
<feature type="region of interest" description="Disordered" evidence="1">
    <location>
        <begin position="269"/>
        <end position="288"/>
    </location>
</feature>
<evidence type="ECO:0000313" key="2">
    <source>
        <dbReference type="EMBL" id="GIL48304.1"/>
    </source>
</evidence>
<dbReference type="InterPro" id="IPR006734">
    <property type="entry name" value="PLATZ"/>
</dbReference>
<dbReference type="Proteomes" id="UP000747399">
    <property type="component" value="Unassembled WGS sequence"/>
</dbReference>
<proteinExistence type="predicted"/>
<protein>
    <recommendedName>
        <fullName evidence="4">PLATZ transcription factor</fullName>
    </recommendedName>
</protein>
<dbReference type="EMBL" id="BNCO01000005">
    <property type="protein sequence ID" value="GIL48304.1"/>
    <property type="molecule type" value="Genomic_DNA"/>
</dbReference>
<gene>
    <name evidence="2" type="ORF">Vafri_4580</name>
</gene>
<feature type="compositionally biased region" description="Gly residues" evidence="1">
    <location>
        <begin position="335"/>
        <end position="345"/>
    </location>
</feature>
<dbReference type="PANTHER" id="PTHR31065:SF1">
    <property type="entry name" value="OS09G0116050 PROTEIN"/>
    <property type="match status" value="1"/>
</dbReference>
<evidence type="ECO:0008006" key="4">
    <source>
        <dbReference type="Google" id="ProtNLM"/>
    </source>
</evidence>
<dbReference type="PANTHER" id="PTHR31065">
    <property type="entry name" value="PLATZ TRANSCRIPTION FACTOR FAMILY PROTEIN"/>
    <property type="match status" value="1"/>
</dbReference>
<name>A0A8J4EWE3_9CHLO</name>
<evidence type="ECO:0000256" key="1">
    <source>
        <dbReference type="SAM" id="MobiDB-lite"/>
    </source>
</evidence>
<feature type="region of interest" description="Disordered" evidence="1">
    <location>
        <begin position="317"/>
        <end position="346"/>
    </location>
</feature>
<evidence type="ECO:0000313" key="3">
    <source>
        <dbReference type="Proteomes" id="UP000747399"/>
    </source>
</evidence>
<dbReference type="AlphaFoldDB" id="A0A8J4EWE3"/>
<feature type="region of interest" description="Disordered" evidence="1">
    <location>
        <begin position="35"/>
        <end position="54"/>
    </location>
</feature>
<feature type="compositionally biased region" description="Polar residues" evidence="1">
    <location>
        <begin position="42"/>
        <end position="54"/>
    </location>
</feature>
<dbReference type="CDD" id="cd19756">
    <property type="entry name" value="Bbox2"/>
    <property type="match status" value="1"/>
</dbReference>